<feature type="domain" description="Histidine-specific methyltransferase SAM-dependent" evidence="3">
    <location>
        <begin position="45"/>
        <end position="339"/>
    </location>
</feature>
<dbReference type="InterPro" id="IPR029063">
    <property type="entry name" value="SAM-dependent_MTases_sf"/>
</dbReference>
<dbReference type="GO" id="GO:0032259">
    <property type="term" value="P:methylation"/>
    <property type="evidence" value="ECO:0007669"/>
    <property type="project" value="UniProtKB-KW"/>
</dbReference>
<evidence type="ECO:0000256" key="2">
    <source>
        <dbReference type="ARBA" id="ARBA00022679"/>
    </source>
</evidence>
<evidence type="ECO:0000313" key="4">
    <source>
        <dbReference type="EMBL" id="GET39081.1"/>
    </source>
</evidence>
<dbReference type="InterPro" id="IPR051128">
    <property type="entry name" value="EgtD_Methyltrsf_superfamily"/>
</dbReference>
<name>A0AAV3XCD3_9CYAN</name>
<accession>A0AAV3XCD3</accession>
<keyword evidence="5" id="KW-1185">Reference proteome</keyword>
<reference evidence="4" key="1">
    <citation type="submission" date="2019-10" db="EMBL/GenBank/DDBJ databases">
        <title>Draft genome sequece of Microseira wollei NIES-4236.</title>
        <authorList>
            <person name="Yamaguchi H."/>
            <person name="Suzuki S."/>
            <person name="Kawachi M."/>
        </authorList>
    </citation>
    <scope>NUCLEOTIDE SEQUENCE</scope>
    <source>
        <strain evidence="4">NIES-4236</strain>
    </source>
</reference>
<dbReference type="Proteomes" id="UP001050975">
    <property type="component" value="Unassembled WGS sequence"/>
</dbReference>
<dbReference type="PANTHER" id="PTHR43397">
    <property type="entry name" value="ERGOTHIONEINE BIOSYNTHESIS PROTEIN 1"/>
    <property type="match status" value="1"/>
</dbReference>
<keyword evidence="2" id="KW-0808">Transferase</keyword>
<evidence type="ECO:0000256" key="1">
    <source>
        <dbReference type="ARBA" id="ARBA00022603"/>
    </source>
</evidence>
<dbReference type="Gene3D" id="3.40.50.150">
    <property type="entry name" value="Vaccinia Virus protein VP39"/>
    <property type="match status" value="1"/>
</dbReference>
<evidence type="ECO:0000259" key="3">
    <source>
        <dbReference type="Pfam" id="PF10017"/>
    </source>
</evidence>
<organism evidence="4 5">
    <name type="scientific">Microseira wollei NIES-4236</name>
    <dbReference type="NCBI Taxonomy" id="2530354"/>
    <lineage>
        <taxon>Bacteria</taxon>
        <taxon>Bacillati</taxon>
        <taxon>Cyanobacteriota</taxon>
        <taxon>Cyanophyceae</taxon>
        <taxon>Oscillatoriophycideae</taxon>
        <taxon>Aerosakkonematales</taxon>
        <taxon>Aerosakkonemataceae</taxon>
        <taxon>Microseira</taxon>
    </lineage>
</organism>
<sequence>MLNQSPQKNFNSSFAQDIVSLLVGSKGGHLDPYLYSDPMYTGDPVKGAILLAEFQNSPNYYLYKGETYLLTKFGQRIANVLGKQVTLIDYGPGPSESFMRKTLPLLQALIEPQGYIAIDLCMSYAESAVENCRKHFPNLPANYLIKDFYDREVDCGKYDNPVIYFLGNSISNLHHKSSGEDSTLGANAMEQNALTIERLGIIHQQLGKGGFLVISQDANQNEASMMKAYASKNGTDFVLNVLHRIKRDLELIDFEPNAFDPLIQWDDNTYCLSIYAVSQKRQTIRIAEKDYVIEANQKLHISNSHKYPVSFFQQMAKAAGFTPIEFFLDQQDNMAIHVLIS</sequence>
<dbReference type="InterPro" id="IPR019257">
    <property type="entry name" value="MeTrfase_dom"/>
</dbReference>
<dbReference type="PIRSF" id="PIRSF018005">
    <property type="entry name" value="UCP018005"/>
    <property type="match status" value="1"/>
</dbReference>
<proteinExistence type="predicted"/>
<dbReference type="InterPro" id="IPR017804">
    <property type="entry name" value="MeTrfase_EgtD-like"/>
</dbReference>
<dbReference type="AlphaFoldDB" id="A0AAV3XCD3"/>
<gene>
    <name evidence="4" type="ORF">MiSe_38420</name>
</gene>
<dbReference type="PANTHER" id="PTHR43397:SF1">
    <property type="entry name" value="ERGOTHIONEINE BIOSYNTHESIS PROTEIN 1"/>
    <property type="match status" value="1"/>
</dbReference>
<comment type="caution">
    <text evidence="4">The sequence shown here is derived from an EMBL/GenBank/DDBJ whole genome shotgun (WGS) entry which is preliminary data.</text>
</comment>
<dbReference type="GO" id="GO:0008168">
    <property type="term" value="F:methyltransferase activity"/>
    <property type="evidence" value="ECO:0007669"/>
    <property type="project" value="UniProtKB-KW"/>
</dbReference>
<keyword evidence="1" id="KW-0489">Methyltransferase</keyword>
<evidence type="ECO:0000313" key="5">
    <source>
        <dbReference type="Proteomes" id="UP001050975"/>
    </source>
</evidence>
<protein>
    <recommendedName>
        <fullName evidence="3">Histidine-specific methyltransferase SAM-dependent domain-containing protein</fullName>
    </recommendedName>
</protein>
<dbReference type="EMBL" id="BLAY01000058">
    <property type="protein sequence ID" value="GET39081.1"/>
    <property type="molecule type" value="Genomic_DNA"/>
</dbReference>
<dbReference type="Pfam" id="PF10017">
    <property type="entry name" value="Methyltransf_33"/>
    <property type="match status" value="1"/>
</dbReference>